<dbReference type="RefSeq" id="XP_007402399.1">
    <property type="nucleotide sequence ID" value="XM_007402337.1"/>
</dbReference>
<dbReference type="KEGG" id="pco:PHACADRAFT_265885"/>
<evidence type="ECO:0000313" key="2">
    <source>
        <dbReference type="Proteomes" id="UP000008370"/>
    </source>
</evidence>
<dbReference type="SUPFAM" id="SSF52047">
    <property type="entry name" value="RNI-like"/>
    <property type="match status" value="1"/>
</dbReference>
<dbReference type="InParanoid" id="K5VR46"/>
<dbReference type="InterPro" id="IPR032675">
    <property type="entry name" value="LRR_dom_sf"/>
</dbReference>
<accession>K5VR46</accession>
<reference evidence="1 2" key="1">
    <citation type="journal article" date="2012" name="BMC Genomics">
        <title>Comparative genomics of the white-rot fungi, Phanerochaete carnosa and P. chrysosporium, to elucidate the genetic basis of the distinct wood types they colonize.</title>
        <authorList>
            <person name="Suzuki H."/>
            <person name="MacDonald J."/>
            <person name="Syed K."/>
            <person name="Salamov A."/>
            <person name="Hori C."/>
            <person name="Aerts A."/>
            <person name="Henrissat B."/>
            <person name="Wiebenga A."/>
            <person name="vanKuyk P.A."/>
            <person name="Barry K."/>
            <person name="Lindquist E."/>
            <person name="LaButti K."/>
            <person name="Lapidus A."/>
            <person name="Lucas S."/>
            <person name="Coutinho P."/>
            <person name="Gong Y."/>
            <person name="Samejima M."/>
            <person name="Mahadevan R."/>
            <person name="Abou-Zaid M."/>
            <person name="de Vries R.P."/>
            <person name="Igarashi K."/>
            <person name="Yadav J.S."/>
            <person name="Grigoriev I.V."/>
            <person name="Master E.R."/>
        </authorList>
    </citation>
    <scope>NUCLEOTIDE SEQUENCE [LARGE SCALE GENOMIC DNA]</scope>
    <source>
        <strain evidence="1 2">HHB-10118-sp</strain>
    </source>
</reference>
<dbReference type="Gene3D" id="3.80.10.10">
    <property type="entry name" value="Ribonuclease Inhibitor"/>
    <property type="match status" value="1"/>
</dbReference>
<proteinExistence type="predicted"/>
<dbReference type="Proteomes" id="UP000008370">
    <property type="component" value="Unassembled WGS sequence"/>
</dbReference>
<dbReference type="AlphaFoldDB" id="K5VR46"/>
<dbReference type="EMBL" id="JH930575">
    <property type="protein sequence ID" value="EKM49049.1"/>
    <property type="molecule type" value="Genomic_DNA"/>
</dbReference>
<sequence length="460" mass="51162">MLSTPTSIPTNSALPAFIRSWLLRIHKRILLSSATLPEAISKLHDQRLPPVQQLPDEIILEILEHMVAATQSSSSIIASAELSAASVTQSLVRRQTFLAWVCRTCRSWYSVGTEVLYSSPLLTTTRKMELFERTLSDVPSLSRFVRAIYAPIHAGSTASDLLGWIFGHRSLTVQQEELSTILQHCPAVRSLTIRHCVRKGGVARLPVQDVLRAARLSDRIEHLSLHGSTFEARANPQFCVLASTASDVVLPQLRVLCLRGIYLLPSLHLPVLPRLHTLQLAENRYFGEGPFFCADHMPALRTLEVGGHQGLEAQLGLDRLLDEKCLAHLQSVRVVQHERCMVVTRGLPHGGQLRSVELGVLTPRDHTDAVCWCIPELLESLTFVIGGESKADVEDCLDAVLRCLRLNGEAKRLRELVVVHRFSHEGADSHMSENLLGELRTLCQCRGISFRIEALRESSP</sequence>
<dbReference type="GeneID" id="18919232"/>
<name>K5VR46_PHACS</name>
<organism evidence="1 2">
    <name type="scientific">Phanerochaete carnosa (strain HHB-10118-sp)</name>
    <name type="common">White-rot fungus</name>
    <name type="synonym">Peniophora carnosa</name>
    <dbReference type="NCBI Taxonomy" id="650164"/>
    <lineage>
        <taxon>Eukaryota</taxon>
        <taxon>Fungi</taxon>
        <taxon>Dikarya</taxon>
        <taxon>Basidiomycota</taxon>
        <taxon>Agaricomycotina</taxon>
        <taxon>Agaricomycetes</taxon>
        <taxon>Polyporales</taxon>
        <taxon>Phanerochaetaceae</taxon>
        <taxon>Phanerochaete</taxon>
    </lineage>
</organism>
<gene>
    <name evidence="1" type="ORF">PHACADRAFT_265885</name>
</gene>
<keyword evidence="2" id="KW-1185">Reference proteome</keyword>
<evidence type="ECO:0000313" key="1">
    <source>
        <dbReference type="EMBL" id="EKM49049.1"/>
    </source>
</evidence>
<protein>
    <submittedName>
        <fullName evidence="1">Uncharacterized protein</fullName>
    </submittedName>
</protein>
<dbReference type="OrthoDB" id="2794889at2759"/>
<dbReference type="HOGENOM" id="CLU_536487_0_0_1"/>